<evidence type="ECO:0000313" key="3">
    <source>
        <dbReference type="Proteomes" id="UP000629025"/>
    </source>
</evidence>
<protein>
    <recommendedName>
        <fullName evidence="4">YARHG domain-containing protein</fullName>
    </recommendedName>
</protein>
<keyword evidence="3" id="KW-1185">Reference proteome</keyword>
<feature type="chain" id="PRO_5046262411" description="YARHG domain-containing protein" evidence="1">
    <location>
        <begin position="22"/>
        <end position="70"/>
    </location>
</feature>
<dbReference type="EMBL" id="BMIJ01000011">
    <property type="protein sequence ID" value="GGC11218.1"/>
    <property type="molecule type" value="Genomic_DNA"/>
</dbReference>
<evidence type="ECO:0000313" key="2">
    <source>
        <dbReference type="EMBL" id="GGC11218.1"/>
    </source>
</evidence>
<evidence type="ECO:0000256" key="1">
    <source>
        <dbReference type="SAM" id="SignalP"/>
    </source>
</evidence>
<evidence type="ECO:0008006" key="4">
    <source>
        <dbReference type="Google" id="ProtNLM"/>
    </source>
</evidence>
<reference evidence="3" key="1">
    <citation type="journal article" date="2019" name="Int. J. Syst. Evol. Microbiol.">
        <title>The Global Catalogue of Microorganisms (GCM) 10K type strain sequencing project: providing services to taxonomists for standard genome sequencing and annotation.</title>
        <authorList>
            <consortium name="The Broad Institute Genomics Platform"/>
            <consortium name="The Broad Institute Genome Sequencing Center for Infectious Disease"/>
            <person name="Wu L."/>
            <person name="Ma J."/>
        </authorList>
    </citation>
    <scope>NUCLEOTIDE SEQUENCE [LARGE SCALE GENOMIC DNA]</scope>
    <source>
        <strain evidence="3">CGMCC 1.15341</strain>
    </source>
</reference>
<organism evidence="2 3">
    <name type="scientific">Marinobacterium zhoushanense</name>
    <dbReference type="NCBI Taxonomy" id="1679163"/>
    <lineage>
        <taxon>Bacteria</taxon>
        <taxon>Pseudomonadati</taxon>
        <taxon>Pseudomonadota</taxon>
        <taxon>Gammaproteobacteria</taxon>
        <taxon>Oceanospirillales</taxon>
        <taxon>Oceanospirillaceae</taxon>
        <taxon>Marinobacterium</taxon>
    </lineage>
</organism>
<dbReference type="Proteomes" id="UP000629025">
    <property type="component" value="Unassembled WGS sequence"/>
</dbReference>
<comment type="caution">
    <text evidence="2">The sequence shown here is derived from an EMBL/GenBank/DDBJ whole genome shotgun (WGS) entry which is preliminary data.</text>
</comment>
<feature type="signal peptide" evidence="1">
    <location>
        <begin position="1"/>
        <end position="21"/>
    </location>
</feature>
<sequence>MRLALAILACLLTIWAVRTFAAPAPWYLWESRIDQYRICLQYPPGEGWVKAGGPFSDAGCRLPYGKQPSR</sequence>
<keyword evidence="1" id="KW-0732">Signal</keyword>
<proteinExistence type="predicted"/>
<gene>
    <name evidence="2" type="ORF">GCM10011352_42150</name>
</gene>
<name>A0ABQ1KW22_9GAMM</name>
<accession>A0ABQ1KW22</accession>